<name>A0AA96WG83_9CYAN</name>
<reference evidence="1" key="1">
    <citation type="submission" date="2020-05" db="EMBL/GenBank/DDBJ databases">
        <authorList>
            <person name="Zhu T."/>
            <person name="Keshari N."/>
            <person name="Lu X."/>
        </authorList>
    </citation>
    <scope>NUCLEOTIDE SEQUENCE</scope>
    <source>
        <strain evidence="1">NK1-12</strain>
    </source>
</reference>
<gene>
    <name evidence="1" type="ORF">HJG54_19600</name>
</gene>
<sequence>MHKPWKVYATYPTLESRCLDTFSHRADAEQAAIRYRQMLLRVALVRVVWSDEHEQ</sequence>
<evidence type="ECO:0000313" key="1">
    <source>
        <dbReference type="EMBL" id="WNZ24833.1"/>
    </source>
</evidence>
<protein>
    <submittedName>
        <fullName evidence="1">Uncharacterized protein</fullName>
    </submittedName>
</protein>
<dbReference type="EMBL" id="CP053586">
    <property type="protein sequence ID" value="WNZ24833.1"/>
    <property type="molecule type" value="Genomic_DNA"/>
</dbReference>
<dbReference type="AlphaFoldDB" id="A0AA96WG83"/>
<dbReference type="RefSeq" id="WP_316430821.1">
    <property type="nucleotide sequence ID" value="NZ_CP053586.1"/>
</dbReference>
<proteinExistence type="predicted"/>
<organism evidence="1">
    <name type="scientific">Leptolyngbya sp. NK1-12</name>
    <dbReference type="NCBI Taxonomy" id="2547451"/>
    <lineage>
        <taxon>Bacteria</taxon>
        <taxon>Bacillati</taxon>
        <taxon>Cyanobacteriota</taxon>
        <taxon>Cyanophyceae</taxon>
        <taxon>Leptolyngbyales</taxon>
        <taxon>Leptolyngbyaceae</taxon>
        <taxon>Leptolyngbya group</taxon>
        <taxon>Leptolyngbya</taxon>
    </lineage>
</organism>
<accession>A0AA96WG83</accession>